<sequence length="252" mass="27995">MWAFDFDGTLSHLVPDRHAAALDPECEDMLRDLSADTSQVVAVTSSRTLEDLKSRVSVDNVILSGSSGLEWWVPGGHWIGPNGRARERLSKERKRIVPGLMKVEQIPGVEVEDKTWSAAVHFRHVAQEDRLLVSRELENLRTNHGIALHYGPDVAEIQFIPESNKKLAVQTLVKLFGSAYSSRDIVYAGDDQNDALAMRWVLERKGIVYVVGDRISVNGANVVESPTALARAVRKRFARTQAMGGDWSASHE</sequence>
<name>A0A855WX40_9BACT</name>
<evidence type="ECO:0000313" key="5">
    <source>
        <dbReference type="EMBL" id="PWB69799.1"/>
    </source>
</evidence>
<comment type="cofactor">
    <cofactor evidence="4">
        <name>Mg(2+)</name>
        <dbReference type="ChEBI" id="CHEBI:18420"/>
    </cofactor>
</comment>
<dbReference type="UniPathway" id="UPA00299"/>
<protein>
    <recommendedName>
        <fullName evidence="4">Trehalose 6-phosphate phosphatase</fullName>
        <ecNumber evidence="4">3.1.3.12</ecNumber>
    </recommendedName>
</protein>
<evidence type="ECO:0000256" key="3">
    <source>
        <dbReference type="ARBA" id="ARBA00022801"/>
    </source>
</evidence>
<organism evidence="5 6">
    <name type="scientific">candidate division GN15 bacterium</name>
    <dbReference type="NCBI Taxonomy" id="2072418"/>
    <lineage>
        <taxon>Bacteria</taxon>
        <taxon>candidate division GN15</taxon>
    </lineage>
</organism>
<keyword evidence="4" id="KW-0479">Metal-binding</keyword>
<dbReference type="Pfam" id="PF02358">
    <property type="entry name" value="Trehalose_PPase"/>
    <property type="match status" value="1"/>
</dbReference>
<dbReference type="InterPro" id="IPR044651">
    <property type="entry name" value="OTSB-like"/>
</dbReference>
<dbReference type="InterPro" id="IPR023214">
    <property type="entry name" value="HAD_sf"/>
</dbReference>
<dbReference type="GO" id="GO:0046872">
    <property type="term" value="F:metal ion binding"/>
    <property type="evidence" value="ECO:0007669"/>
    <property type="project" value="UniProtKB-KW"/>
</dbReference>
<dbReference type="Gene3D" id="3.30.70.1020">
    <property type="entry name" value="Trehalose-6-phosphate phosphatase related protein, domain 2"/>
    <property type="match status" value="1"/>
</dbReference>
<proteinExistence type="inferred from homology"/>
<dbReference type="EC" id="3.1.3.12" evidence="4"/>
<dbReference type="EMBL" id="PQAP01000163">
    <property type="protein sequence ID" value="PWB69799.1"/>
    <property type="molecule type" value="Genomic_DNA"/>
</dbReference>
<dbReference type="GO" id="GO:0004805">
    <property type="term" value="F:trehalose-phosphatase activity"/>
    <property type="evidence" value="ECO:0007669"/>
    <property type="project" value="UniProtKB-EC"/>
</dbReference>
<comment type="pathway">
    <text evidence="1 4">Glycan biosynthesis; trehalose biosynthesis.</text>
</comment>
<dbReference type="PANTHER" id="PTHR43768:SF3">
    <property type="entry name" value="TREHALOSE 6-PHOSPHATE PHOSPHATASE"/>
    <property type="match status" value="1"/>
</dbReference>
<dbReference type="AlphaFoldDB" id="A0A855WX40"/>
<comment type="caution">
    <text evidence="5">The sequence shown here is derived from an EMBL/GenBank/DDBJ whole genome shotgun (WGS) entry which is preliminary data.</text>
</comment>
<dbReference type="NCBIfam" id="TIGR01484">
    <property type="entry name" value="HAD-SF-IIB"/>
    <property type="match status" value="1"/>
</dbReference>
<accession>A0A855WX40</accession>
<dbReference type="Gene3D" id="3.40.50.1000">
    <property type="entry name" value="HAD superfamily/HAD-like"/>
    <property type="match status" value="1"/>
</dbReference>
<dbReference type="GO" id="GO:0005992">
    <property type="term" value="P:trehalose biosynthetic process"/>
    <property type="evidence" value="ECO:0007669"/>
    <property type="project" value="UniProtKB-UniPathway"/>
</dbReference>
<comment type="function">
    <text evidence="4">Removes the phosphate from trehalose 6-phosphate to produce free trehalose.</text>
</comment>
<dbReference type="NCBIfam" id="TIGR00685">
    <property type="entry name" value="T6PP"/>
    <property type="match status" value="1"/>
</dbReference>
<reference evidence="5 6" key="1">
    <citation type="journal article" date="2018" name="ISME J.">
        <title>A methanotrophic archaeon couples anaerobic oxidation of methane to Fe(III) reduction.</title>
        <authorList>
            <person name="Cai C."/>
            <person name="Leu A.O."/>
            <person name="Xie G.J."/>
            <person name="Guo J."/>
            <person name="Feng Y."/>
            <person name="Zhao J.X."/>
            <person name="Tyson G.W."/>
            <person name="Yuan Z."/>
            <person name="Hu S."/>
        </authorList>
    </citation>
    <scope>NUCLEOTIDE SEQUENCE [LARGE SCALE GENOMIC DNA]</scope>
    <source>
        <strain evidence="5">FeB_12</strain>
    </source>
</reference>
<evidence type="ECO:0000313" key="6">
    <source>
        <dbReference type="Proteomes" id="UP000250918"/>
    </source>
</evidence>
<dbReference type="PANTHER" id="PTHR43768">
    <property type="entry name" value="TREHALOSE 6-PHOSPHATE PHOSPHATASE"/>
    <property type="match status" value="1"/>
</dbReference>
<dbReference type="InterPro" id="IPR003337">
    <property type="entry name" value="Trehalose_PPase"/>
</dbReference>
<dbReference type="Proteomes" id="UP000250918">
    <property type="component" value="Unassembled WGS sequence"/>
</dbReference>
<comment type="catalytic activity">
    <reaction evidence="4">
        <text>alpha,alpha-trehalose 6-phosphate + H2O = alpha,alpha-trehalose + phosphate</text>
        <dbReference type="Rhea" id="RHEA:23420"/>
        <dbReference type="ChEBI" id="CHEBI:15377"/>
        <dbReference type="ChEBI" id="CHEBI:16551"/>
        <dbReference type="ChEBI" id="CHEBI:43474"/>
        <dbReference type="ChEBI" id="CHEBI:58429"/>
        <dbReference type="EC" id="3.1.3.12"/>
    </reaction>
</comment>
<evidence type="ECO:0000256" key="1">
    <source>
        <dbReference type="ARBA" id="ARBA00005199"/>
    </source>
</evidence>
<gene>
    <name evidence="5" type="primary">otsB</name>
    <name evidence="5" type="ORF">C3F09_10040</name>
</gene>
<dbReference type="SUPFAM" id="SSF56784">
    <property type="entry name" value="HAD-like"/>
    <property type="match status" value="1"/>
</dbReference>
<comment type="similarity">
    <text evidence="2 4">Belongs to the trehalose phosphatase family.</text>
</comment>
<dbReference type="InterPro" id="IPR036412">
    <property type="entry name" value="HAD-like_sf"/>
</dbReference>
<evidence type="ECO:0000256" key="4">
    <source>
        <dbReference type="RuleBase" id="RU361117"/>
    </source>
</evidence>
<keyword evidence="4" id="KW-0460">Magnesium</keyword>
<dbReference type="InterPro" id="IPR006379">
    <property type="entry name" value="HAD-SF_hydro_IIB"/>
</dbReference>
<keyword evidence="3 4" id="KW-0378">Hydrolase</keyword>
<evidence type="ECO:0000256" key="2">
    <source>
        <dbReference type="ARBA" id="ARBA00008770"/>
    </source>
</evidence>